<evidence type="ECO:0000259" key="1">
    <source>
        <dbReference type="Pfam" id="PF01419"/>
    </source>
</evidence>
<feature type="domain" description="Jacalin-type lectin" evidence="1">
    <location>
        <begin position="588"/>
        <end position="705"/>
    </location>
</feature>
<accession>A0A081AI34</accession>
<name>A0A081AI34_PHYNI</name>
<gene>
    <name evidence="2" type="ORF">F444_06529</name>
</gene>
<dbReference type="Proteomes" id="UP000028582">
    <property type="component" value="Unassembled WGS sequence"/>
</dbReference>
<dbReference type="InterPro" id="IPR001229">
    <property type="entry name" value="Jacalin-like_lectin_dom"/>
</dbReference>
<sequence length="992" mass="108814">CKSSGTFKSKSNLPPMPASIIVDNLQEDEVLSYPLVLLQGRITDLHPSANLFLDARLDDLRPCLWPISPTGHFKAFVLLPSSGKFAITLQLSGIARRIFCVEYRPRVTRFVVKFHYQICSDADTRDGFDAPLGVDNSDTVAIAKIRFNALILQMATAELMHAAGLPRLTFAMQFAPDGLPDVTLLRCRFTNAHARSVDGQKLIKLVQQDIEAAGWDDHPELDFKHAVVLGCSRYNREARKAEGHTALGGGKVGVFGSCGLHTWPSHLGELSLCCLNNTRIDTRYLLDDSCYRGTFWANFSTGIGAMLHEIGHTFGLGHATRGIMARGFDDMNRLLCVYAADPRSSQQSFRRSTAQGWLDLNHTVVREVTSRGGAHWNSASAQLLRHSPWISGYAKPSLVGPTVDWGSSVLGPVGHGTYNGTQIDLPEKTLSSSVDDELGAVMIDADKYIDHFETLTRAQVAEAERTEPLRAAGSKHWFILADGEYITRVDVRAMAWIDGLQLHTNLRSSRWYGGTGGNLHALKPAEGWHVSSFIGSRGDSHVGRLGVRCLPTSSVSSRPLSLESNGTTNTVLSFPPAGKALEGNPKTPFSITLTEIGAVVVQCGRFVEGVKLLTPEEAVSNSRDPRFYRSNEHVFQLCPGEKLIKLEVFSGHWVDCIRFTTTLRASPWFGGGRGPNHTVMEGPAGHHICGLHGIRGKQYVGSVGALYCADAAATCLQTQHQEPVREMEDQPKTRKFWVMRTVPVSNQIADPPKPPLGILIAVQNGSVTSVQSFDSVEMFDELVTQLHSTLLTVGTSYQVHCVPLRPGEKVLQIDVSFRPASADDPYTVIDGVCFHTTLRCSSWFGAYRESNLRFFMPPADTSVIRVQGTYTDSILTDLTGVIGVSINSATLFTPDARVLVDDGAYDVRLEAATPEFGVESVLLVKKNNGDNLDKHAWTWNQHGMPYPRAWRVPHTMLEAYVDSKSTLYEEYLVGAINSGGAFSKTAAPVLRQ</sequence>
<feature type="domain" description="Jacalin-type lectin" evidence="1">
    <location>
        <begin position="438"/>
        <end position="547"/>
    </location>
</feature>
<reference evidence="2 3" key="1">
    <citation type="submission" date="2013-11" db="EMBL/GenBank/DDBJ databases">
        <title>The Genome Sequence of Phytophthora parasitica P1976.</title>
        <authorList>
            <consortium name="The Broad Institute Genomics Platform"/>
            <person name="Russ C."/>
            <person name="Tyler B."/>
            <person name="Panabieres F."/>
            <person name="Shan W."/>
            <person name="Tripathy S."/>
            <person name="Grunwald N."/>
            <person name="Machado M."/>
            <person name="Johnson C.S."/>
            <person name="Walker B."/>
            <person name="Young S."/>
            <person name="Zeng Q."/>
            <person name="Gargeya S."/>
            <person name="Fitzgerald M."/>
            <person name="Haas B."/>
            <person name="Abouelleil A."/>
            <person name="Allen A.W."/>
            <person name="Alvarado L."/>
            <person name="Arachchi H.M."/>
            <person name="Berlin A.M."/>
            <person name="Chapman S.B."/>
            <person name="Gainer-Dewar J."/>
            <person name="Goldberg J."/>
            <person name="Griggs A."/>
            <person name="Gujja S."/>
            <person name="Hansen M."/>
            <person name="Howarth C."/>
            <person name="Imamovic A."/>
            <person name="Ireland A."/>
            <person name="Larimer J."/>
            <person name="McCowan C."/>
            <person name="Murphy C."/>
            <person name="Pearson M."/>
            <person name="Poon T.W."/>
            <person name="Priest M."/>
            <person name="Roberts A."/>
            <person name="Saif S."/>
            <person name="Shea T."/>
            <person name="Sisk P."/>
            <person name="Sykes S."/>
            <person name="Wortman J."/>
            <person name="Nusbaum C."/>
            <person name="Birren B."/>
        </authorList>
    </citation>
    <scope>NUCLEOTIDE SEQUENCE [LARGE SCALE GENOMIC DNA]</scope>
    <source>
        <strain evidence="2 3">P1976</strain>
    </source>
</reference>
<dbReference type="SUPFAM" id="SSF51101">
    <property type="entry name" value="Mannose-binding lectins"/>
    <property type="match status" value="2"/>
</dbReference>
<dbReference type="InterPro" id="IPR036404">
    <property type="entry name" value="Jacalin-like_lectin_dom_sf"/>
</dbReference>
<dbReference type="PANTHER" id="PTHR21054">
    <property type="entry name" value="ZINC METALLOPROTEINASE-RELATED"/>
    <property type="match status" value="1"/>
</dbReference>
<dbReference type="OrthoDB" id="74460at2759"/>
<protein>
    <recommendedName>
        <fullName evidence="1">Jacalin-type lectin domain-containing protein</fullName>
    </recommendedName>
</protein>
<dbReference type="AlphaFoldDB" id="A0A081AI34"/>
<feature type="non-terminal residue" evidence="2">
    <location>
        <position position="1"/>
    </location>
</feature>
<dbReference type="EMBL" id="ANJA01001203">
    <property type="protein sequence ID" value="ETO78545.1"/>
    <property type="molecule type" value="Genomic_DNA"/>
</dbReference>
<proteinExistence type="predicted"/>
<dbReference type="Gene3D" id="2.100.10.30">
    <property type="entry name" value="Jacalin-like lectin domain"/>
    <property type="match status" value="2"/>
</dbReference>
<dbReference type="SUPFAM" id="SSF55486">
    <property type="entry name" value="Metalloproteases ('zincins'), catalytic domain"/>
    <property type="match status" value="1"/>
</dbReference>
<evidence type="ECO:0000313" key="3">
    <source>
        <dbReference type="Proteomes" id="UP000028582"/>
    </source>
</evidence>
<evidence type="ECO:0000313" key="2">
    <source>
        <dbReference type="EMBL" id="ETO78545.1"/>
    </source>
</evidence>
<dbReference type="Pfam" id="PF01419">
    <property type="entry name" value="Jacalin"/>
    <property type="match status" value="2"/>
</dbReference>
<comment type="caution">
    <text evidence="2">The sequence shown here is derived from an EMBL/GenBank/DDBJ whole genome shotgun (WGS) entry which is preliminary data.</text>
</comment>
<dbReference type="Pfam" id="PF12044">
    <property type="entry name" value="Metallopep"/>
    <property type="match status" value="1"/>
</dbReference>
<dbReference type="PANTHER" id="PTHR21054:SF2">
    <property type="entry name" value="MIP04191P"/>
    <property type="match status" value="1"/>
</dbReference>
<dbReference type="InterPro" id="IPR021917">
    <property type="entry name" value="Unchr_Zn-peptidase-like"/>
</dbReference>
<dbReference type="InterPro" id="IPR053002">
    <property type="entry name" value="Metalloproteinase_M10B"/>
</dbReference>
<organism evidence="2 3">
    <name type="scientific">Phytophthora nicotianae P1976</name>
    <dbReference type="NCBI Taxonomy" id="1317066"/>
    <lineage>
        <taxon>Eukaryota</taxon>
        <taxon>Sar</taxon>
        <taxon>Stramenopiles</taxon>
        <taxon>Oomycota</taxon>
        <taxon>Peronosporomycetes</taxon>
        <taxon>Peronosporales</taxon>
        <taxon>Peronosporaceae</taxon>
        <taxon>Phytophthora</taxon>
    </lineage>
</organism>